<dbReference type="Gramene" id="PNW88382">
    <property type="protein sequence ID" value="PNW88382"/>
    <property type="gene ID" value="CHLRE_01g027050v5"/>
</dbReference>
<keyword evidence="6" id="KW-0175">Coiled coil</keyword>
<comment type="similarity">
    <text evidence="3">Belongs to the CFAP36 family.</text>
</comment>
<dbReference type="RefSeq" id="XP_001690014.2">
    <property type="nucleotide sequence ID" value="XM_001689962.2"/>
</dbReference>
<dbReference type="InterPro" id="IPR023379">
    <property type="entry name" value="BART_dom"/>
</dbReference>
<comment type="subcellular location">
    <subcellularLocation>
        <location evidence="1">Cell projection</location>
        <location evidence="1">Cilium</location>
    </subcellularLocation>
    <subcellularLocation>
        <location evidence="2">Cytoplasm</location>
    </subcellularLocation>
</comment>
<evidence type="ECO:0000256" key="9">
    <source>
        <dbReference type="ARBA" id="ARBA00031593"/>
    </source>
</evidence>
<accession>A0A2K3E6G5</accession>
<dbReference type="OrthoDB" id="526306at2759"/>
<evidence type="ECO:0000256" key="4">
    <source>
        <dbReference type="ARBA" id="ARBA00021815"/>
    </source>
</evidence>
<keyword evidence="7" id="KW-0969">Cilium</keyword>
<dbReference type="Pfam" id="PF11527">
    <property type="entry name" value="ARL2_Bind_BART"/>
    <property type="match status" value="1"/>
</dbReference>
<keyword evidence="8" id="KW-0966">Cell projection</keyword>
<sequence>MSQMEMLEKLEEFFCSPKFTCAIGEFMSENAEKLEFVPLDGEQHLQNFDIFKQYTSMVEQQLEEFIQAEGLSVKAICEACAAAQNDDSHMHIAAIDYLVASTEYESFMQLAYDHACMAAYEPNELTAWEPEAEGTREAAVAVEAAA</sequence>
<protein>
    <recommendedName>
        <fullName evidence="4">Cilia- and flagella-associated protein 36</fullName>
    </recommendedName>
    <alternativeName>
        <fullName evidence="9">Coiled-coil domain-containing protein 104</fullName>
    </alternativeName>
</protein>
<gene>
    <name evidence="11" type="ORF">CHLRE_01g027050v5</name>
</gene>
<dbReference type="InParanoid" id="A0A2K3E6G5"/>
<dbReference type="AlphaFoldDB" id="A0A2K3E6G5"/>
<keyword evidence="12" id="KW-1185">Reference proteome</keyword>
<evidence type="ECO:0000256" key="2">
    <source>
        <dbReference type="ARBA" id="ARBA00004496"/>
    </source>
</evidence>
<evidence type="ECO:0000313" key="12">
    <source>
        <dbReference type="Proteomes" id="UP000006906"/>
    </source>
</evidence>
<keyword evidence="5" id="KW-0963">Cytoplasm</keyword>
<dbReference type="GO" id="GO:0097546">
    <property type="term" value="C:ciliary base"/>
    <property type="evidence" value="ECO:0000318"/>
    <property type="project" value="GO_Central"/>
</dbReference>
<dbReference type="Gene3D" id="1.20.1520.10">
    <property type="entry name" value="ADP-ribosylation factor-like 2-binding protein, domain"/>
    <property type="match status" value="1"/>
</dbReference>
<name>A0A2K3E6G5_CHLRE</name>
<dbReference type="ExpressionAtlas" id="A0A2K3E6G5">
    <property type="expression patterns" value="baseline"/>
</dbReference>
<feature type="domain" description="BART" evidence="10">
    <location>
        <begin position="5"/>
        <end position="113"/>
    </location>
</feature>
<dbReference type="PANTHER" id="PTHR21532:SF0">
    <property type="entry name" value="CILIA- AND FLAGELLA-ASSOCIATED PROTEIN 36"/>
    <property type="match status" value="1"/>
</dbReference>
<evidence type="ECO:0000259" key="10">
    <source>
        <dbReference type="Pfam" id="PF11527"/>
    </source>
</evidence>
<evidence type="ECO:0000256" key="6">
    <source>
        <dbReference type="ARBA" id="ARBA00023054"/>
    </source>
</evidence>
<evidence type="ECO:0000256" key="5">
    <source>
        <dbReference type="ARBA" id="ARBA00022490"/>
    </source>
</evidence>
<dbReference type="GeneID" id="5715303"/>
<dbReference type="PaxDb" id="3055-EDP09752"/>
<dbReference type="InterPro" id="IPR038888">
    <property type="entry name" value="CFAP36"/>
</dbReference>
<evidence type="ECO:0000313" key="11">
    <source>
        <dbReference type="EMBL" id="PNW88382.1"/>
    </source>
</evidence>
<dbReference type="PANTHER" id="PTHR21532">
    <property type="entry name" value="PHOSPHODIESTERASE HL"/>
    <property type="match status" value="1"/>
</dbReference>
<organism evidence="11 12">
    <name type="scientific">Chlamydomonas reinhardtii</name>
    <name type="common">Chlamydomonas smithii</name>
    <dbReference type="NCBI Taxonomy" id="3055"/>
    <lineage>
        <taxon>Eukaryota</taxon>
        <taxon>Viridiplantae</taxon>
        <taxon>Chlorophyta</taxon>
        <taxon>core chlorophytes</taxon>
        <taxon>Chlorophyceae</taxon>
        <taxon>CS clade</taxon>
        <taxon>Chlamydomonadales</taxon>
        <taxon>Chlamydomonadaceae</taxon>
        <taxon>Chlamydomonas</taxon>
    </lineage>
</organism>
<dbReference type="GO" id="GO:0005930">
    <property type="term" value="C:axoneme"/>
    <property type="evidence" value="ECO:0000318"/>
    <property type="project" value="GO_Central"/>
</dbReference>
<dbReference type="EMBL" id="CM008962">
    <property type="protein sequence ID" value="PNW88382.1"/>
    <property type="molecule type" value="Genomic_DNA"/>
</dbReference>
<evidence type="ECO:0000256" key="1">
    <source>
        <dbReference type="ARBA" id="ARBA00004138"/>
    </source>
</evidence>
<evidence type="ECO:0000256" key="3">
    <source>
        <dbReference type="ARBA" id="ARBA00007460"/>
    </source>
</evidence>
<dbReference type="Proteomes" id="UP000006906">
    <property type="component" value="Chromosome 1"/>
</dbReference>
<dbReference type="KEGG" id="cre:CHLRE_01g027050v5"/>
<reference evidence="11 12" key="1">
    <citation type="journal article" date="2007" name="Science">
        <title>The Chlamydomonas genome reveals the evolution of key animal and plant functions.</title>
        <authorList>
            <person name="Merchant S.S."/>
            <person name="Prochnik S.E."/>
            <person name="Vallon O."/>
            <person name="Harris E.H."/>
            <person name="Karpowicz S.J."/>
            <person name="Witman G.B."/>
            <person name="Terry A."/>
            <person name="Salamov A."/>
            <person name="Fritz-Laylin L.K."/>
            <person name="Marechal-Drouard L."/>
            <person name="Marshall W.F."/>
            <person name="Qu L.H."/>
            <person name="Nelson D.R."/>
            <person name="Sanderfoot A.A."/>
            <person name="Spalding M.H."/>
            <person name="Kapitonov V.V."/>
            <person name="Ren Q."/>
            <person name="Ferris P."/>
            <person name="Lindquist E."/>
            <person name="Shapiro H."/>
            <person name="Lucas S.M."/>
            <person name="Grimwood J."/>
            <person name="Schmutz J."/>
            <person name="Cardol P."/>
            <person name="Cerutti H."/>
            <person name="Chanfreau G."/>
            <person name="Chen C.L."/>
            <person name="Cognat V."/>
            <person name="Croft M.T."/>
            <person name="Dent R."/>
            <person name="Dutcher S."/>
            <person name="Fernandez E."/>
            <person name="Fukuzawa H."/>
            <person name="Gonzalez-Ballester D."/>
            <person name="Gonzalez-Halphen D."/>
            <person name="Hallmann A."/>
            <person name="Hanikenne M."/>
            <person name="Hippler M."/>
            <person name="Inwood W."/>
            <person name="Jabbari K."/>
            <person name="Kalanon M."/>
            <person name="Kuras R."/>
            <person name="Lefebvre P.A."/>
            <person name="Lemaire S.D."/>
            <person name="Lobanov A.V."/>
            <person name="Lohr M."/>
            <person name="Manuell A."/>
            <person name="Meier I."/>
            <person name="Mets L."/>
            <person name="Mittag M."/>
            <person name="Mittelmeier T."/>
            <person name="Moroney J.V."/>
            <person name="Moseley J."/>
            <person name="Napoli C."/>
            <person name="Nedelcu A.M."/>
            <person name="Niyogi K."/>
            <person name="Novoselov S.V."/>
            <person name="Paulsen I.T."/>
            <person name="Pazour G."/>
            <person name="Purton S."/>
            <person name="Ral J.P."/>
            <person name="Riano-Pachon D.M."/>
            <person name="Riekhof W."/>
            <person name="Rymarquis L."/>
            <person name="Schroda M."/>
            <person name="Stern D."/>
            <person name="Umen J."/>
            <person name="Willows R."/>
            <person name="Wilson N."/>
            <person name="Zimmer S.L."/>
            <person name="Allmer J."/>
            <person name="Balk J."/>
            <person name="Bisova K."/>
            <person name="Chen C.J."/>
            <person name="Elias M."/>
            <person name="Gendler K."/>
            <person name="Hauser C."/>
            <person name="Lamb M.R."/>
            <person name="Ledford H."/>
            <person name="Long J.C."/>
            <person name="Minagawa J."/>
            <person name="Page M.D."/>
            <person name="Pan J."/>
            <person name="Pootakham W."/>
            <person name="Roje S."/>
            <person name="Rose A."/>
            <person name="Stahlberg E."/>
            <person name="Terauchi A.M."/>
            <person name="Yang P."/>
            <person name="Ball S."/>
            <person name="Bowler C."/>
            <person name="Dieckmann C.L."/>
            <person name="Gladyshev V.N."/>
            <person name="Green P."/>
            <person name="Jorgensen R."/>
            <person name="Mayfield S."/>
            <person name="Mueller-Roeber B."/>
            <person name="Rajamani S."/>
            <person name="Sayre R.T."/>
            <person name="Brokstein P."/>
            <person name="Dubchak I."/>
            <person name="Goodstein D."/>
            <person name="Hornick L."/>
            <person name="Huang Y.W."/>
            <person name="Jhaveri J."/>
            <person name="Luo Y."/>
            <person name="Martinez D."/>
            <person name="Ngau W.C."/>
            <person name="Otillar B."/>
            <person name="Poliakov A."/>
            <person name="Porter A."/>
            <person name="Szajkowski L."/>
            <person name="Werner G."/>
            <person name="Zhou K."/>
            <person name="Grigoriev I.V."/>
            <person name="Rokhsar D.S."/>
            <person name="Grossman A.R."/>
        </authorList>
    </citation>
    <scope>NUCLEOTIDE SEQUENCE [LARGE SCALE GENOMIC DNA]</scope>
    <source>
        <strain evidence="12">CC-503</strain>
    </source>
</reference>
<dbReference type="InterPro" id="IPR042541">
    <property type="entry name" value="BART_sf"/>
</dbReference>
<evidence type="ECO:0000256" key="7">
    <source>
        <dbReference type="ARBA" id="ARBA00023069"/>
    </source>
</evidence>
<evidence type="ECO:0000256" key="8">
    <source>
        <dbReference type="ARBA" id="ARBA00023273"/>
    </source>
</evidence>
<proteinExistence type="inferred from homology"/>